<dbReference type="GeneID" id="97988933"/>
<feature type="signal peptide" evidence="7">
    <location>
        <begin position="1"/>
        <end position="20"/>
    </location>
</feature>
<evidence type="ECO:0000313" key="9">
    <source>
        <dbReference type="Proteomes" id="UP000260812"/>
    </source>
</evidence>
<keyword evidence="3" id="KW-0472">Membrane</keyword>
<name>A0A3E3I001_9FIRM</name>
<dbReference type="Proteomes" id="UP000260812">
    <property type="component" value="Unassembled WGS sequence"/>
</dbReference>
<evidence type="ECO:0000256" key="5">
    <source>
        <dbReference type="ARBA" id="ARBA00023288"/>
    </source>
</evidence>
<dbReference type="RefSeq" id="WP_021638583.1">
    <property type="nucleotide sequence ID" value="NZ_CANNOQ010000079.1"/>
</dbReference>
<dbReference type="AlphaFoldDB" id="A0A3E3I001"/>
<dbReference type="InterPro" id="IPR050490">
    <property type="entry name" value="Bact_solute-bd_prot1"/>
</dbReference>
<sequence length="456" mass="48642">MKKKKTALMMAAVMTVSLLAACGQKTSAPAAESAAQPDAAQTTEASKEASQEESQAPAESTGEVTELKVFGFKTGAEEGAIPTLIEQFNKENPDIHVVYEGISNAGGYQDVLTARLASGQGDDVFFANPNYLPQMQEAGYVEDLTDMPVVANYSGLVKDLLTINDSIPGLGMEIAVFGMFSNMDVLNEVGIEKAPENYKEFLEDCQILKDAGKTPIVAGAKDGTAMAIFSIAKSLDPVYQAPDKMEQIAKMNTGELMFGDVMRPGYEVVEELISKGYMDGSKALVYAPGQDDIAEFAKGEAGFMPGGSWFVAGLENAAPDMNYTLGGIPVQDEDSLILINAGVRVCINSASEKKEAARKFVEFFTSLDSMNAYVASQNSFNPRVDGKSTDNAVVEPAAERLAAARMVPWVDSAFNTAVVSPWADARTYAANIAAGDSVDNAVKDLNTQIENNLKLN</sequence>
<protein>
    <submittedName>
        <fullName evidence="8">Extracellular solute-binding protein</fullName>
    </submittedName>
</protein>
<accession>A0A3E3I001</accession>
<feature type="chain" id="PRO_5039282621" evidence="7">
    <location>
        <begin position="21"/>
        <end position="456"/>
    </location>
</feature>
<gene>
    <name evidence="8" type="ORF">DXC51_19165</name>
</gene>
<keyword evidence="5" id="KW-0449">Lipoprotein</keyword>
<dbReference type="Pfam" id="PF01547">
    <property type="entry name" value="SBP_bac_1"/>
    <property type="match status" value="1"/>
</dbReference>
<dbReference type="Gene3D" id="3.40.190.10">
    <property type="entry name" value="Periplasmic binding protein-like II"/>
    <property type="match status" value="2"/>
</dbReference>
<dbReference type="PANTHER" id="PTHR43649:SF33">
    <property type="entry name" value="POLYGALACTURONAN_RHAMNOGALACTURONAN-BINDING PROTEIN YTCQ"/>
    <property type="match status" value="1"/>
</dbReference>
<keyword evidence="9" id="KW-1185">Reference proteome</keyword>
<evidence type="ECO:0000256" key="1">
    <source>
        <dbReference type="ARBA" id="ARBA00022475"/>
    </source>
</evidence>
<keyword evidence="1" id="KW-1003">Cell membrane</keyword>
<dbReference type="PROSITE" id="PS51257">
    <property type="entry name" value="PROKAR_LIPOPROTEIN"/>
    <property type="match status" value="1"/>
</dbReference>
<reference evidence="8" key="1">
    <citation type="submission" date="2018-08" db="EMBL/GenBank/DDBJ databases">
        <title>A genome reference for cultivated species of the human gut microbiota.</title>
        <authorList>
            <person name="Zou Y."/>
            <person name="Xue W."/>
            <person name="Luo G."/>
        </authorList>
    </citation>
    <scope>NUCLEOTIDE SEQUENCE [LARGE SCALE GENOMIC DNA]</scope>
    <source>
        <strain evidence="8">TF05-5AC</strain>
    </source>
</reference>
<evidence type="ECO:0000256" key="7">
    <source>
        <dbReference type="SAM" id="SignalP"/>
    </source>
</evidence>
<dbReference type="PANTHER" id="PTHR43649">
    <property type="entry name" value="ARABINOSE-BINDING PROTEIN-RELATED"/>
    <property type="match status" value="1"/>
</dbReference>
<organism evidence="8 9">
    <name type="scientific">Eisenbergiella massiliensis</name>
    <dbReference type="NCBI Taxonomy" id="1720294"/>
    <lineage>
        <taxon>Bacteria</taxon>
        <taxon>Bacillati</taxon>
        <taxon>Bacillota</taxon>
        <taxon>Clostridia</taxon>
        <taxon>Lachnospirales</taxon>
        <taxon>Lachnospiraceae</taxon>
        <taxon>Eisenbergiella</taxon>
    </lineage>
</organism>
<dbReference type="SUPFAM" id="SSF53850">
    <property type="entry name" value="Periplasmic binding protein-like II"/>
    <property type="match status" value="1"/>
</dbReference>
<comment type="caution">
    <text evidence="8">The sequence shown here is derived from an EMBL/GenBank/DDBJ whole genome shotgun (WGS) entry which is preliminary data.</text>
</comment>
<feature type="compositionally biased region" description="Low complexity" evidence="6">
    <location>
        <begin position="27"/>
        <end position="41"/>
    </location>
</feature>
<evidence type="ECO:0000256" key="3">
    <source>
        <dbReference type="ARBA" id="ARBA00023136"/>
    </source>
</evidence>
<evidence type="ECO:0000256" key="2">
    <source>
        <dbReference type="ARBA" id="ARBA00022729"/>
    </source>
</evidence>
<keyword evidence="2 7" id="KW-0732">Signal</keyword>
<dbReference type="EMBL" id="QVLV01000015">
    <property type="protein sequence ID" value="RGE57487.1"/>
    <property type="molecule type" value="Genomic_DNA"/>
</dbReference>
<evidence type="ECO:0000256" key="4">
    <source>
        <dbReference type="ARBA" id="ARBA00023139"/>
    </source>
</evidence>
<evidence type="ECO:0000256" key="6">
    <source>
        <dbReference type="SAM" id="MobiDB-lite"/>
    </source>
</evidence>
<keyword evidence="4" id="KW-0564">Palmitate</keyword>
<feature type="region of interest" description="Disordered" evidence="6">
    <location>
        <begin position="27"/>
        <end position="63"/>
    </location>
</feature>
<proteinExistence type="predicted"/>
<dbReference type="InterPro" id="IPR006059">
    <property type="entry name" value="SBP"/>
</dbReference>
<evidence type="ECO:0000313" key="8">
    <source>
        <dbReference type="EMBL" id="RGE57487.1"/>
    </source>
</evidence>